<dbReference type="Proteomes" id="UP000191672">
    <property type="component" value="Unassembled WGS sequence"/>
</dbReference>
<dbReference type="AlphaFoldDB" id="A0A1V6P8N6"/>
<evidence type="ECO:0000313" key="1">
    <source>
        <dbReference type="EMBL" id="OQD73328.1"/>
    </source>
</evidence>
<evidence type="ECO:0000313" key="2">
    <source>
        <dbReference type="Proteomes" id="UP000191672"/>
    </source>
</evidence>
<protein>
    <submittedName>
        <fullName evidence="1">Uncharacterized protein</fullName>
    </submittedName>
</protein>
<organism evidence="1 2">
    <name type="scientific">Penicillium antarcticum</name>
    <dbReference type="NCBI Taxonomy" id="416450"/>
    <lineage>
        <taxon>Eukaryota</taxon>
        <taxon>Fungi</taxon>
        <taxon>Dikarya</taxon>
        <taxon>Ascomycota</taxon>
        <taxon>Pezizomycotina</taxon>
        <taxon>Eurotiomycetes</taxon>
        <taxon>Eurotiomycetidae</taxon>
        <taxon>Eurotiales</taxon>
        <taxon>Aspergillaceae</taxon>
        <taxon>Penicillium</taxon>
    </lineage>
</organism>
<proteinExistence type="predicted"/>
<keyword evidence="2" id="KW-1185">Reference proteome</keyword>
<comment type="caution">
    <text evidence="1">The sequence shown here is derived from an EMBL/GenBank/DDBJ whole genome shotgun (WGS) entry which is preliminary data.</text>
</comment>
<gene>
    <name evidence="1" type="ORF">PENANT_c209G02770</name>
</gene>
<accession>A0A1V6P8N6</accession>
<sequence length="184" mass="19865">MGGNGMLADGWPGIEQGVDSFEAMFQNNKAIMSASCSQWGLPNNSEDEINIIKDAIHQVETSSGVDAHFILSIVMQESKRCVRVQTTDSGVINPGMMQSHEGSGSCNKDGSIQNPCPQSEIHQMIMAGVEGFPAGPGLKALIAQMVVQQMWFHSTRPPVLTIPALLPQVATWVSQSPFGLEQWP</sequence>
<name>A0A1V6P8N6_9EURO</name>
<dbReference type="EMBL" id="MDYN01000209">
    <property type="protein sequence ID" value="OQD73328.1"/>
    <property type="molecule type" value="Genomic_DNA"/>
</dbReference>
<reference evidence="2" key="1">
    <citation type="journal article" date="2017" name="Nat. Microbiol.">
        <title>Global analysis of biosynthetic gene clusters reveals vast potential of secondary metabolite production in Penicillium species.</title>
        <authorList>
            <person name="Nielsen J.C."/>
            <person name="Grijseels S."/>
            <person name="Prigent S."/>
            <person name="Ji B."/>
            <person name="Dainat J."/>
            <person name="Nielsen K.F."/>
            <person name="Frisvad J.C."/>
            <person name="Workman M."/>
            <person name="Nielsen J."/>
        </authorList>
    </citation>
    <scope>NUCLEOTIDE SEQUENCE [LARGE SCALE GENOMIC DNA]</scope>
    <source>
        <strain evidence="2">IBT 31811</strain>
    </source>
</reference>